<accession>A0A8X6Q898</accession>
<sequence length="88" mass="9725">MDGEMLPSLPSRPIFGNRQCLNNNPDTLQKPRREKISDDAANPVSSNNVRSCDCACWGGPNYPENQPAINGSRDIASNARNLNILEHF</sequence>
<protein>
    <submittedName>
        <fullName evidence="2">Uncharacterized protein</fullName>
    </submittedName>
</protein>
<gene>
    <name evidence="2" type="ORF">NPIL_365931</name>
</gene>
<proteinExistence type="predicted"/>
<evidence type="ECO:0000313" key="3">
    <source>
        <dbReference type="Proteomes" id="UP000887013"/>
    </source>
</evidence>
<evidence type="ECO:0000256" key="1">
    <source>
        <dbReference type="SAM" id="MobiDB-lite"/>
    </source>
</evidence>
<name>A0A8X6Q898_NEPPI</name>
<reference evidence="2" key="1">
    <citation type="submission" date="2020-08" db="EMBL/GenBank/DDBJ databases">
        <title>Multicomponent nature underlies the extraordinary mechanical properties of spider dragline silk.</title>
        <authorList>
            <person name="Kono N."/>
            <person name="Nakamura H."/>
            <person name="Mori M."/>
            <person name="Yoshida Y."/>
            <person name="Ohtoshi R."/>
            <person name="Malay A.D."/>
            <person name="Moran D.A.P."/>
            <person name="Tomita M."/>
            <person name="Numata K."/>
            <person name="Arakawa K."/>
        </authorList>
    </citation>
    <scope>NUCLEOTIDE SEQUENCE</scope>
</reference>
<organism evidence="2 3">
    <name type="scientific">Nephila pilipes</name>
    <name type="common">Giant wood spider</name>
    <name type="synonym">Nephila maculata</name>
    <dbReference type="NCBI Taxonomy" id="299642"/>
    <lineage>
        <taxon>Eukaryota</taxon>
        <taxon>Metazoa</taxon>
        <taxon>Ecdysozoa</taxon>
        <taxon>Arthropoda</taxon>
        <taxon>Chelicerata</taxon>
        <taxon>Arachnida</taxon>
        <taxon>Araneae</taxon>
        <taxon>Araneomorphae</taxon>
        <taxon>Entelegynae</taxon>
        <taxon>Araneoidea</taxon>
        <taxon>Nephilidae</taxon>
        <taxon>Nephila</taxon>
    </lineage>
</organism>
<keyword evidence="3" id="KW-1185">Reference proteome</keyword>
<feature type="region of interest" description="Disordered" evidence="1">
    <location>
        <begin position="1"/>
        <end position="46"/>
    </location>
</feature>
<dbReference type="Proteomes" id="UP000887013">
    <property type="component" value="Unassembled WGS sequence"/>
</dbReference>
<feature type="compositionally biased region" description="Basic and acidic residues" evidence="1">
    <location>
        <begin position="29"/>
        <end position="38"/>
    </location>
</feature>
<evidence type="ECO:0000313" key="2">
    <source>
        <dbReference type="EMBL" id="GFU04644.1"/>
    </source>
</evidence>
<dbReference type="EMBL" id="BMAW01123742">
    <property type="protein sequence ID" value="GFU04644.1"/>
    <property type="molecule type" value="Genomic_DNA"/>
</dbReference>
<dbReference type="AlphaFoldDB" id="A0A8X6Q898"/>
<comment type="caution">
    <text evidence="2">The sequence shown here is derived from an EMBL/GenBank/DDBJ whole genome shotgun (WGS) entry which is preliminary data.</text>
</comment>